<evidence type="ECO:0000256" key="1">
    <source>
        <dbReference type="ARBA" id="ARBA00004167"/>
    </source>
</evidence>
<evidence type="ECO:0000256" key="7">
    <source>
        <dbReference type="SAM" id="Phobius"/>
    </source>
</evidence>
<comment type="subcellular location">
    <subcellularLocation>
        <location evidence="1">Membrane</location>
        <topology evidence="1">Single-pass membrane protein</topology>
    </subcellularLocation>
</comment>
<keyword evidence="10" id="KW-1185">Reference proteome</keyword>
<keyword evidence="5 7" id="KW-0472">Membrane</keyword>
<dbReference type="Pfam" id="PF26002">
    <property type="entry name" value="Beta-barrel_AprE"/>
    <property type="match status" value="1"/>
</dbReference>
<dbReference type="InterPro" id="IPR058982">
    <property type="entry name" value="Beta-barrel_AprE"/>
</dbReference>
<reference evidence="9" key="1">
    <citation type="submission" date="2020-10" db="EMBL/GenBank/DDBJ databases">
        <authorList>
            <person name="Castelo-Branco R."/>
            <person name="Eusebio N."/>
            <person name="Adriana R."/>
            <person name="Vieira A."/>
            <person name="Brugerolle De Fraissinette N."/>
            <person name="Rezende De Castro R."/>
            <person name="Schneider M.P."/>
            <person name="Vasconcelos V."/>
            <person name="Leao P.N."/>
        </authorList>
    </citation>
    <scope>NUCLEOTIDE SEQUENCE</scope>
    <source>
        <strain evidence="9">LEGE 12446</strain>
    </source>
</reference>
<protein>
    <submittedName>
        <fullName evidence="9">HlyD family efflux transporter periplasmic adaptor subunit</fullName>
    </submittedName>
</protein>
<dbReference type="RefSeq" id="WP_193920007.1">
    <property type="nucleotide sequence ID" value="NZ_JADEXS020000001.1"/>
</dbReference>
<evidence type="ECO:0000256" key="4">
    <source>
        <dbReference type="ARBA" id="ARBA00022989"/>
    </source>
</evidence>
<comment type="similarity">
    <text evidence="2">Belongs to the membrane fusion protein (MFP) (TC 8.A.1) family.</text>
</comment>
<evidence type="ECO:0000259" key="8">
    <source>
        <dbReference type="Pfam" id="PF26002"/>
    </source>
</evidence>
<proteinExistence type="inferred from homology"/>
<feature type="coiled-coil region" evidence="6">
    <location>
        <begin position="232"/>
        <end position="260"/>
    </location>
</feature>
<evidence type="ECO:0000256" key="3">
    <source>
        <dbReference type="ARBA" id="ARBA00022692"/>
    </source>
</evidence>
<feature type="domain" description="AprE-like beta-barrel" evidence="8">
    <location>
        <begin position="377"/>
        <end position="429"/>
    </location>
</feature>
<dbReference type="Gene3D" id="1.10.287.470">
    <property type="entry name" value="Helix hairpin bin"/>
    <property type="match status" value="1"/>
</dbReference>
<evidence type="ECO:0000256" key="6">
    <source>
        <dbReference type="SAM" id="Coils"/>
    </source>
</evidence>
<organism evidence="9 10">
    <name type="scientific">Desmonostoc muscorum LEGE 12446</name>
    <dbReference type="NCBI Taxonomy" id="1828758"/>
    <lineage>
        <taxon>Bacteria</taxon>
        <taxon>Bacillati</taxon>
        <taxon>Cyanobacteriota</taxon>
        <taxon>Cyanophyceae</taxon>
        <taxon>Nostocales</taxon>
        <taxon>Nostocaceae</taxon>
        <taxon>Desmonostoc</taxon>
    </lineage>
</organism>
<sequence>MVNNTDFLQPIQTDEFLPPISRWITFGGLFVLCVLGLAIPVAAIAKYKVTVKGQAVVRPSGELRIVQAATEGQVMQIHVQENQVVKTGDAIAIIDDSRLQTKKNQLQSNIQQAKLQLVQIKAQIHTLNSQIRAETAKVNRIITATEAELSDRLRQYQDKKINTVAEFQESQAHVQIAQQELQVGISQLKTAQANLHSTEAAWNAAKSKQNRYEGVAQAGALSRDKLEEARLAAKQQQQAVAAQKAVVEAQKQTIERLQQTVYAAIAKKQRAKAALNPSHAEVEIATERIAQEKAAGESNKAALDKELQGIIKQRIEVEKQLERDTSELKQVEIELHHTTIIATADGIISQINLRNPGQTVRPGEEVLQIVPSDAKQIVKAAVASEDKNKLKIGQQVQMRVSACPYPDYGTLNGKVEAISPDAMTPPTNNTNGSSPYPNTTPKAAVPGAFYHVTIEPESLVLGKGKNLCQIQLGMEGRVDIISREETVLQFFLRKARLIADV</sequence>
<dbReference type="InterPro" id="IPR050739">
    <property type="entry name" value="MFP"/>
</dbReference>
<dbReference type="GO" id="GO:0016020">
    <property type="term" value="C:membrane"/>
    <property type="evidence" value="ECO:0007669"/>
    <property type="project" value="UniProtKB-SubCell"/>
</dbReference>
<comment type="caution">
    <text evidence="9">The sequence shown here is derived from an EMBL/GenBank/DDBJ whole genome shotgun (WGS) entry which is preliminary data.</text>
</comment>
<dbReference type="PANTHER" id="PTHR30386">
    <property type="entry name" value="MEMBRANE FUSION SUBUNIT OF EMRAB-TOLC MULTIDRUG EFFLUX PUMP"/>
    <property type="match status" value="1"/>
</dbReference>
<dbReference type="EMBL" id="JADEXS010000370">
    <property type="protein sequence ID" value="MBE9025164.1"/>
    <property type="molecule type" value="Genomic_DNA"/>
</dbReference>
<dbReference type="Proteomes" id="UP000622533">
    <property type="component" value="Unassembled WGS sequence"/>
</dbReference>
<accession>A0A8J6ZPJ9</accession>
<keyword evidence="3 7" id="KW-0812">Transmembrane</keyword>
<keyword evidence="4 7" id="KW-1133">Transmembrane helix</keyword>
<evidence type="ECO:0000256" key="5">
    <source>
        <dbReference type="ARBA" id="ARBA00023136"/>
    </source>
</evidence>
<evidence type="ECO:0000313" key="9">
    <source>
        <dbReference type="EMBL" id="MBE9025164.1"/>
    </source>
</evidence>
<dbReference type="PANTHER" id="PTHR30386:SF26">
    <property type="entry name" value="TRANSPORT PROTEIN COMB"/>
    <property type="match status" value="1"/>
</dbReference>
<evidence type="ECO:0000313" key="10">
    <source>
        <dbReference type="Proteomes" id="UP000622533"/>
    </source>
</evidence>
<dbReference type="Gene3D" id="2.40.50.100">
    <property type="match status" value="2"/>
</dbReference>
<dbReference type="Gene3D" id="2.40.30.170">
    <property type="match status" value="1"/>
</dbReference>
<feature type="transmembrane region" description="Helical" evidence="7">
    <location>
        <begin position="20"/>
        <end position="45"/>
    </location>
</feature>
<keyword evidence="6" id="KW-0175">Coiled coil</keyword>
<evidence type="ECO:0000256" key="2">
    <source>
        <dbReference type="ARBA" id="ARBA00009477"/>
    </source>
</evidence>
<feature type="coiled-coil region" evidence="6">
    <location>
        <begin position="96"/>
        <end position="130"/>
    </location>
</feature>
<dbReference type="AlphaFoldDB" id="A0A8J6ZPJ9"/>
<gene>
    <name evidence="9" type="ORF">IQ276_22910</name>
</gene>
<name>A0A8J6ZPJ9_DESMC</name>